<dbReference type="Proteomes" id="UP000612362">
    <property type="component" value="Unassembled WGS sequence"/>
</dbReference>
<comment type="caution">
    <text evidence="1">The sequence shown here is derived from an EMBL/GenBank/DDBJ whole genome shotgun (WGS) entry which is preliminary data.</text>
</comment>
<accession>A0A8J3MNK6</accession>
<gene>
    <name evidence="1" type="ORF">KSX_01730</name>
</gene>
<evidence type="ECO:0000313" key="2">
    <source>
        <dbReference type="Proteomes" id="UP000612362"/>
    </source>
</evidence>
<name>A0A8J3MNK6_9CHLR</name>
<reference evidence="1" key="1">
    <citation type="submission" date="2020-10" db="EMBL/GenBank/DDBJ databases">
        <title>Taxonomic study of unclassified bacteria belonging to the class Ktedonobacteria.</title>
        <authorList>
            <person name="Yabe S."/>
            <person name="Wang C.M."/>
            <person name="Zheng Y."/>
            <person name="Sakai Y."/>
            <person name="Cavaletti L."/>
            <person name="Monciardini P."/>
            <person name="Donadio S."/>
        </authorList>
    </citation>
    <scope>NUCLEOTIDE SEQUENCE</scope>
    <source>
        <strain evidence="1">SOSP1-1</strain>
    </source>
</reference>
<evidence type="ECO:0000313" key="1">
    <source>
        <dbReference type="EMBL" id="GHO42010.1"/>
    </source>
</evidence>
<proteinExistence type="predicted"/>
<protein>
    <recommendedName>
        <fullName evidence="3">Mycothiol-dependent maleylpyruvate isomerase metal-binding domain-containing protein</fullName>
    </recommendedName>
</protein>
<dbReference type="SUPFAM" id="SSF109854">
    <property type="entry name" value="DinB/YfiT-like putative metalloenzymes"/>
    <property type="match status" value="1"/>
</dbReference>
<evidence type="ECO:0008006" key="3">
    <source>
        <dbReference type="Google" id="ProtNLM"/>
    </source>
</evidence>
<dbReference type="RefSeq" id="WP_220191606.1">
    <property type="nucleotide sequence ID" value="NZ_BNJF01000001.1"/>
</dbReference>
<dbReference type="EMBL" id="BNJF01000001">
    <property type="protein sequence ID" value="GHO42010.1"/>
    <property type="molecule type" value="Genomic_DNA"/>
</dbReference>
<sequence length="84" mass="9543">MAFHSLVGPLSDDEWSRKQGISGWTACELISHIVDGLAHTPDAIDHARQGKPFLNLPPFLSWLTDPINFWLSKWGRILKCARQF</sequence>
<dbReference type="InterPro" id="IPR034660">
    <property type="entry name" value="DinB/YfiT-like"/>
</dbReference>
<keyword evidence="2" id="KW-1185">Reference proteome</keyword>
<organism evidence="1 2">
    <name type="scientific">Ktedonospora formicarum</name>
    <dbReference type="NCBI Taxonomy" id="2778364"/>
    <lineage>
        <taxon>Bacteria</taxon>
        <taxon>Bacillati</taxon>
        <taxon>Chloroflexota</taxon>
        <taxon>Ktedonobacteria</taxon>
        <taxon>Ktedonobacterales</taxon>
        <taxon>Ktedonobacteraceae</taxon>
        <taxon>Ktedonospora</taxon>
    </lineage>
</organism>
<dbReference type="AlphaFoldDB" id="A0A8J3MNK6"/>